<evidence type="ECO:0000313" key="3">
    <source>
        <dbReference type="Proteomes" id="UP000192472"/>
    </source>
</evidence>
<dbReference type="Gene3D" id="3.40.50.1820">
    <property type="entry name" value="alpha/beta hydrolase"/>
    <property type="match status" value="1"/>
</dbReference>
<dbReference type="RefSeq" id="WP_084370590.1">
    <property type="nucleotide sequence ID" value="NZ_FWYF01000001.1"/>
</dbReference>
<keyword evidence="2" id="KW-0645">Protease</keyword>
<dbReference type="STRING" id="692418.SAMN04488029_0236"/>
<feature type="domain" description="Serine aminopeptidase S33" evidence="1">
    <location>
        <begin position="61"/>
        <end position="171"/>
    </location>
</feature>
<keyword evidence="2" id="KW-0031">Aminopeptidase</keyword>
<organism evidence="2 3">
    <name type="scientific">Reichenbachiella faecimaris</name>
    <dbReference type="NCBI Taxonomy" id="692418"/>
    <lineage>
        <taxon>Bacteria</taxon>
        <taxon>Pseudomonadati</taxon>
        <taxon>Bacteroidota</taxon>
        <taxon>Cytophagia</taxon>
        <taxon>Cytophagales</taxon>
        <taxon>Reichenbachiellaceae</taxon>
        <taxon>Reichenbachiella</taxon>
    </lineage>
</organism>
<gene>
    <name evidence="2" type="ORF">SAMN04488029_0236</name>
</gene>
<dbReference type="EMBL" id="FWYF01000001">
    <property type="protein sequence ID" value="SMD31898.1"/>
    <property type="molecule type" value="Genomic_DNA"/>
</dbReference>
<dbReference type="Pfam" id="PF12146">
    <property type="entry name" value="Hydrolase_4"/>
    <property type="match status" value="1"/>
</dbReference>
<evidence type="ECO:0000313" key="2">
    <source>
        <dbReference type="EMBL" id="SMD31898.1"/>
    </source>
</evidence>
<protein>
    <submittedName>
        <fullName evidence="2">Serine aminopeptidase, S33</fullName>
    </submittedName>
</protein>
<dbReference type="AlphaFoldDB" id="A0A1W2G6C2"/>
<sequence length="271" mass="30960">MRLIVLLTIITFSTVLMALSPKRTYNHTPHDFHMTYEKLTIPSSGGAQLNAWYFPSDLGDQLMIISHDGVGNMGDYLERVKILVHYGFSVVIYDYRGFGQSSDFKINKFQYVYKEFYDDFDAVYNYCENRFHHELIAYGWGIGAGISVSRGYQKEDIAGIIADEPFVDFTALKAQFGKINAVMTLPDGIENNDFNALTVVQKTPGKNLRGILYLHGSKNFLYSSEDMDKLMNATSLDFKELYQFDVASRMDNFTINESDYAKQIYGFVLNL</sequence>
<dbReference type="SUPFAM" id="SSF53474">
    <property type="entry name" value="alpha/beta-Hydrolases"/>
    <property type="match status" value="1"/>
</dbReference>
<dbReference type="PANTHER" id="PTHR12277">
    <property type="entry name" value="ALPHA/BETA HYDROLASE DOMAIN-CONTAINING PROTEIN"/>
    <property type="match status" value="1"/>
</dbReference>
<dbReference type="InterPro" id="IPR022742">
    <property type="entry name" value="Hydrolase_4"/>
</dbReference>
<dbReference type="Proteomes" id="UP000192472">
    <property type="component" value="Unassembled WGS sequence"/>
</dbReference>
<dbReference type="GO" id="GO:0004177">
    <property type="term" value="F:aminopeptidase activity"/>
    <property type="evidence" value="ECO:0007669"/>
    <property type="project" value="UniProtKB-KW"/>
</dbReference>
<dbReference type="OrthoDB" id="9777090at2"/>
<dbReference type="PANTHER" id="PTHR12277:SF81">
    <property type="entry name" value="PROTEIN ABHD13"/>
    <property type="match status" value="1"/>
</dbReference>
<name>A0A1W2G6C2_REIFA</name>
<proteinExistence type="predicted"/>
<keyword evidence="2" id="KW-0378">Hydrolase</keyword>
<reference evidence="2 3" key="1">
    <citation type="submission" date="2017-04" db="EMBL/GenBank/DDBJ databases">
        <authorList>
            <person name="Afonso C.L."/>
            <person name="Miller P.J."/>
            <person name="Scott M.A."/>
            <person name="Spackman E."/>
            <person name="Goraichik I."/>
            <person name="Dimitrov K.M."/>
            <person name="Suarez D.L."/>
            <person name="Swayne D.E."/>
        </authorList>
    </citation>
    <scope>NUCLEOTIDE SEQUENCE [LARGE SCALE GENOMIC DNA]</scope>
    <source>
        <strain evidence="2 3">DSM 26133</strain>
    </source>
</reference>
<keyword evidence="3" id="KW-1185">Reference proteome</keyword>
<accession>A0A1W2G6C2</accession>
<evidence type="ECO:0000259" key="1">
    <source>
        <dbReference type="Pfam" id="PF12146"/>
    </source>
</evidence>
<dbReference type="InterPro" id="IPR029058">
    <property type="entry name" value="AB_hydrolase_fold"/>
</dbReference>